<reference evidence="7" key="1">
    <citation type="journal article" date="2023" name="Comput. Struct. Biotechnol. J.">
        <title>Discovery of a novel marine Bacteroidetes with a rich repertoire of carbohydrate-active enzymes.</title>
        <authorList>
            <person name="Chen B."/>
            <person name="Liu G."/>
            <person name="Chen Q."/>
            <person name="Wang H."/>
            <person name="Liu L."/>
            <person name="Tang K."/>
        </authorList>
    </citation>
    <scope>NUCLEOTIDE SEQUENCE</scope>
    <source>
        <strain evidence="7">TK19036</strain>
    </source>
</reference>
<evidence type="ECO:0000313" key="7">
    <source>
        <dbReference type="EMBL" id="WKN36583.1"/>
    </source>
</evidence>
<organism evidence="7">
    <name type="scientific">Roseihalotalea indica</name>
    <dbReference type="NCBI Taxonomy" id="2867963"/>
    <lineage>
        <taxon>Bacteria</taxon>
        <taxon>Pseudomonadati</taxon>
        <taxon>Bacteroidota</taxon>
        <taxon>Cytophagia</taxon>
        <taxon>Cytophagales</taxon>
        <taxon>Catalimonadaceae</taxon>
        <taxon>Roseihalotalea</taxon>
    </lineage>
</organism>
<keyword evidence="2" id="KW-0805">Transcription regulation</keyword>
<feature type="domain" description="RNA polymerase sigma factor 70 region 4 type 2" evidence="6">
    <location>
        <begin position="121"/>
        <end position="173"/>
    </location>
</feature>
<keyword evidence="3" id="KW-0731">Sigma factor</keyword>
<dbReference type="GO" id="GO:0016987">
    <property type="term" value="F:sigma factor activity"/>
    <property type="evidence" value="ECO:0007669"/>
    <property type="project" value="UniProtKB-KW"/>
</dbReference>
<dbReference type="GO" id="GO:0006352">
    <property type="term" value="P:DNA-templated transcription initiation"/>
    <property type="evidence" value="ECO:0007669"/>
    <property type="project" value="InterPro"/>
</dbReference>
<dbReference type="AlphaFoldDB" id="A0AA49GLX5"/>
<dbReference type="InterPro" id="IPR013325">
    <property type="entry name" value="RNA_pol_sigma_r2"/>
</dbReference>
<dbReference type="SUPFAM" id="SSF88659">
    <property type="entry name" value="Sigma3 and sigma4 domains of RNA polymerase sigma factors"/>
    <property type="match status" value="1"/>
</dbReference>
<reference evidence="7" key="2">
    <citation type="journal article" date="2024" name="Antonie Van Leeuwenhoek">
        <title>Roseihalotalea indica gen. nov., sp. nov., a halophilic Bacteroidetes from mesopelagic Southwest Indian Ocean with higher carbohydrate metabolic potential.</title>
        <authorList>
            <person name="Chen B."/>
            <person name="Zhang M."/>
            <person name="Lin D."/>
            <person name="Ye J."/>
            <person name="Tang K."/>
        </authorList>
    </citation>
    <scope>NUCLEOTIDE SEQUENCE</scope>
    <source>
        <strain evidence="7">TK19036</strain>
    </source>
</reference>
<dbReference type="Pfam" id="PF04542">
    <property type="entry name" value="Sigma70_r2"/>
    <property type="match status" value="1"/>
</dbReference>
<dbReference type="InterPro" id="IPR013249">
    <property type="entry name" value="RNA_pol_sigma70_r4_t2"/>
</dbReference>
<keyword evidence="4" id="KW-0804">Transcription</keyword>
<proteinExistence type="inferred from homology"/>
<dbReference type="NCBIfam" id="TIGR02937">
    <property type="entry name" value="sigma70-ECF"/>
    <property type="match status" value="1"/>
</dbReference>
<dbReference type="CDD" id="cd06171">
    <property type="entry name" value="Sigma70_r4"/>
    <property type="match status" value="1"/>
</dbReference>
<dbReference type="InterPro" id="IPR013324">
    <property type="entry name" value="RNA_pol_sigma_r3/r4-like"/>
</dbReference>
<dbReference type="InterPro" id="IPR014284">
    <property type="entry name" value="RNA_pol_sigma-70_dom"/>
</dbReference>
<comment type="similarity">
    <text evidence="1">Belongs to the sigma-70 factor family. ECF subfamily.</text>
</comment>
<sequence length="187" mass="21664">MSLAQPDNILPLIQGCIDHQRDSQQQLYQQFYGYGMSICLRYTRNEDEAIEVLNDGFMKVYQGLKGFDTSKSFPAWFRRILINTAINHYHKTKKYQNHEPIESQVEVLADDSNIISRLSYEEIFALIQQLSPMYRTVFNLYVIDGYTHEEISEALGISIGTSKSNLSRARAQLRVMLKKNERVACKV</sequence>
<evidence type="ECO:0000256" key="2">
    <source>
        <dbReference type="ARBA" id="ARBA00023015"/>
    </source>
</evidence>
<gene>
    <name evidence="7" type="ORF">K4G66_29925</name>
</gene>
<evidence type="ECO:0000256" key="4">
    <source>
        <dbReference type="ARBA" id="ARBA00023163"/>
    </source>
</evidence>
<dbReference type="InterPro" id="IPR007627">
    <property type="entry name" value="RNA_pol_sigma70_r2"/>
</dbReference>
<evidence type="ECO:0000259" key="6">
    <source>
        <dbReference type="Pfam" id="PF08281"/>
    </source>
</evidence>
<evidence type="ECO:0000256" key="1">
    <source>
        <dbReference type="ARBA" id="ARBA00010641"/>
    </source>
</evidence>
<dbReference type="SUPFAM" id="SSF88946">
    <property type="entry name" value="Sigma2 domain of RNA polymerase sigma factors"/>
    <property type="match status" value="1"/>
</dbReference>
<accession>A0AA49GLX5</accession>
<protein>
    <submittedName>
        <fullName evidence="7">Sigma-70 family RNA polymerase sigma factor</fullName>
    </submittedName>
</protein>
<dbReference type="Gene3D" id="1.10.10.10">
    <property type="entry name" value="Winged helix-like DNA-binding domain superfamily/Winged helix DNA-binding domain"/>
    <property type="match status" value="1"/>
</dbReference>
<dbReference type="EMBL" id="CP120682">
    <property type="protein sequence ID" value="WKN36583.1"/>
    <property type="molecule type" value="Genomic_DNA"/>
</dbReference>
<feature type="domain" description="RNA polymerase sigma-70 region 2" evidence="5">
    <location>
        <begin position="27"/>
        <end position="93"/>
    </location>
</feature>
<dbReference type="Pfam" id="PF08281">
    <property type="entry name" value="Sigma70_r4_2"/>
    <property type="match status" value="1"/>
</dbReference>
<dbReference type="InterPro" id="IPR036388">
    <property type="entry name" value="WH-like_DNA-bd_sf"/>
</dbReference>
<dbReference type="PANTHER" id="PTHR43133:SF46">
    <property type="entry name" value="RNA POLYMERASE SIGMA-70 FACTOR ECF SUBFAMILY"/>
    <property type="match status" value="1"/>
</dbReference>
<evidence type="ECO:0000259" key="5">
    <source>
        <dbReference type="Pfam" id="PF04542"/>
    </source>
</evidence>
<dbReference type="Gene3D" id="1.10.1740.10">
    <property type="match status" value="1"/>
</dbReference>
<name>A0AA49GLX5_9BACT</name>
<dbReference type="PANTHER" id="PTHR43133">
    <property type="entry name" value="RNA POLYMERASE ECF-TYPE SIGMA FACTO"/>
    <property type="match status" value="1"/>
</dbReference>
<evidence type="ECO:0000256" key="3">
    <source>
        <dbReference type="ARBA" id="ARBA00023082"/>
    </source>
</evidence>
<dbReference type="GO" id="GO:0003677">
    <property type="term" value="F:DNA binding"/>
    <property type="evidence" value="ECO:0007669"/>
    <property type="project" value="InterPro"/>
</dbReference>
<dbReference type="InterPro" id="IPR039425">
    <property type="entry name" value="RNA_pol_sigma-70-like"/>
</dbReference>